<evidence type="ECO:0000256" key="4">
    <source>
        <dbReference type="SAM" id="MobiDB-lite"/>
    </source>
</evidence>
<dbReference type="CDD" id="cd07377">
    <property type="entry name" value="WHTH_GntR"/>
    <property type="match status" value="1"/>
</dbReference>
<keyword evidence="1" id="KW-0805">Transcription regulation</keyword>
<dbReference type="OrthoDB" id="9806293at2"/>
<protein>
    <submittedName>
        <fullName evidence="6">Transcriptional regulator</fullName>
    </submittedName>
</protein>
<evidence type="ECO:0000313" key="7">
    <source>
        <dbReference type="Proteomes" id="UP000030021"/>
    </source>
</evidence>
<dbReference type="eggNOG" id="COG1802">
    <property type="taxonomic scope" value="Bacteria"/>
</dbReference>
<dbReference type="PATRIC" id="fig|1288298.3.peg.4240"/>
<dbReference type="Pfam" id="PF00392">
    <property type="entry name" value="GntR"/>
    <property type="match status" value="1"/>
</dbReference>
<dbReference type="PANTHER" id="PTHR43537">
    <property type="entry name" value="TRANSCRIPTIONAL REGULATOR, GNTR FAMILY"/>
    <property type="match status" value="1"/>
</dbReference>
<dbReference type="SMART" id="SM00895">
    <property type="entry name" value="FCD"/>
    <property type="match status" value="1"/>
</dbReference>
<dbReference type="PANTHER" id="PTHR43537:SF20">
    <property type="entry name" value="HTH-TYPE TRANSCRIPTIONAL REPRESSOR GLAR"/>
    <property type="match status" value="1"/>
</dbReference>
<reference evidence="6 7" key="1">
    <citation type="submission" date="2013-01" db="EMBL/GenBank/DDBJ databases">
        <authorList>
            <person name="Fiebig A."/>
            <person name="Goeker M."/>
            <person name="Klenk H.-P.P."/>
        </authorList>
    </citation>
    <scope>NUCLEOTIDE SEQUENCE [LARGE SCALE GENOMIC DNA]</scope>
    <source>
        <strain evidence="6 7">DSM 17069</strain>
    </source>
</reference>
<dbReference type="Gene3D" id="1.10.10.10">
    <property type="entry name" value="Winged helix-like DNA-binding domain superfamily/Winged helix DNA-binding domain"/>
    <property type="match status" value="1"/>
</dbReference>
<dbReference type="GO" id="GO:0003700">
    <property type="term" value="F:DNA-binding transcription factor activity"/>
    <property type="evidence" value="ECO:0007669"/>
    <property type="project" value="InterPro"/>
</dbReference>
<evidence type="ECO:0000256" key="2">
    <source>
        <dbReference type="ARBA" id="ARBA00023125"/>
    </source>
</evidence>
<dbReference type="Pfam" id="PF07729">
    <property type="entry name" value="FCD"/>
    <property type="match status" value="1"/>
</dbReference>
<keyword evidence="3" id="KW-0804">Transcription</keyword>
<feature type="region of interest" description="Disordered" evidence="4">
    <location>
        <begin position="1"/>
        <end position="21"/>
    </location>
</feature>
<comment type="caution">
    <text evidence="6">The sequence shown here is derived from an EMBL/GenBank/DDBJ whole genome shotgun (WGS) entry which is preliminary data.</text>
</comment>
<evidence type="ECO:0000259" key="5">
    <source>
        <dbReference type="PROSITE" id="PS50949"/>
    </source>
</evidence>
<proteinExistence type="predicted"/>
<accession>A0A0A0HGV3</accession>
<feature type="compositionally biased region" description="Basic and acidic residues" evidence="4">
    <location>
        <begin position="12"/>
        <end position="21"/>
    </location>
</feature>
<evidence type="ECO:0000256" key="1">
    <source>
        <dbReference type="ARBA" id="ARBA00023015"/>
    </source>
</evidence>
<feature type="compositionally biased region" description="Polar residues" evidence="4">
    <location>
        <begin position="1"/>
        <end position="10"/>
    </location>
</feature>
<dbReference type="InterPro" id="IPR011711">
    <property type="entry name" value="GntR_C"/>
</dbReference>
<feature type="domain" description="HTH gntR-type" evidence="5">
    <location>
        <begin position="15"/>
        <end position="82"/>
    </location>
</feature>
<dbReference type="SMART" id="SM00345">
    <property type="entry name" value="HTH_GNTR"/>
    <property type="match status" value="1"/>
</dbReference>
<keyword evidence="2" id="KW-0238">DNA-binding</keyword>
<dbReference type="Proteomes" id="UP000030021">
    <property type="component" value="Unassembled WGS sequence"/>
</dbReference>
<dbReference type="RefSeq" id="WP_037275778.1">
    <property type="nucleotide sequence ID" value="NZ_KN293990.1"/>
</dbReference>
<evidence type="ECO:0000313" key="6">
    <source>
        <dbReference type="EMBL" id="KGM85914.1"/>
    </source>
</evidence>
<name>A0A0A0HGV3_9RHOB</name>
<sequence>MTMAQKSSESGGEFRSRTSETHMRIRDDVISGKLKPGAKLKIEHLSREIGVGATPVREALSSLVSDGLVVREDQRGFRVAGISSQEFDELLYVRSCVEERALRLSIERGGPNWEEGIVLAKYRLRAIAPSDRYDPQWERHHRQFHLALNAGSGSGTLLRLCSQFFDENSRYRHLSRCGGGRAPRDLSDEHDGIAEAALARNADLAVERLMTHYNRTGKLLRQAIMEVEQGAQ</sequence>
<dbReference type="GO" id="GO:0003677">
    <property type="term" value="F:DNA binding"/>
    <property type="evidence" value="ECO:0007669"/>
    <property type="project" value="UniProtKB-KW"/>
</dbReference>
<dbReference type="InterPro" id="IPR036390">
    <property type="entry name" value="WH_DNA-bd_sf"/>
</dbReference>
<dbReference type="InterPro" id="IPR008920">
    <property type="entry name" value="TF_FadR/GntR_C"/>
</dbReference>
<dbReference type="PROSITE" id="PS50949">
    <property type="entry name" value="HTH_GNTR"/>
    <property type="match status" value="1"/>
</dbReference>
<dbReference type="AlphaFoldDB" id="A0A0A0HGV3"/>
<dbReference type="EMBL" id="AONH01000026">
    <property type="protein sequence ID" value="KGM85914.1"/>
    <property type="molecule type" value="Genomic_DNA"/>
</dbReference>
<organism evidence="6 7">
    <name type="scientific">Roseovarius mucosus DSM 17069</name>
    <dbReference type="NCBI Taxonomy" id="1288298"/>
    <lineage>
        <taxon>Bacteria</taxon>
        <taxon>Pseudomonadati</taxon>
        <taxon>Pseudomonadota</taxon>
        <taxon>Alphaproteobacteria</taxon>
        <taxon>Rhodobacterales</taxon>
        <taxon>Roseobacteraceae</taxon>
        <taxon>Roseovarius</taxon>
    </lineage>
</organism>
<evidence type="ECO:0000256" key="3">
    <source>
        <dbReference type="ARBA" id="ARBA00023163"/>
    </source>
</evidence>
<dbReference type="HOGENOM" id="CLU_017584_5_3_5"/>
<dbReference type="InterPro" id="IPR000524">
    <property type="entry name" value="Tscrpt_reg_HTH_GntR"/>
</dbReference>
<gene>
    <name evidence="6" type="ORF">rosmuc_04250</name>
</gene>
<dbReference type="Gene3D" id="1.20.120.530">
    <property type="entry name" value="GntR ligand-binding domain-like"/>
    <property type="match status" value="1"/>
</dbReference>
<dbReference type="SUPFAM" id="SSF48008">
    <property type="entry name" value="GntR ligand-binding domain-like"/>
    <property type="match status" value="1"/>
</dbReference>
<dbReference type="InterPro" id="IPR036388">
    <property type="entry name" value="WH-like_DNA-bd_sf"/>
</dbReference>
<dbReference type="SUPFAM" id="SSF46785">
    <property type="entry name" value="Winged helix' DNA-binding domain"/>
    <property type="match status" value="1"/>
</dbReference>